<dbReference type="AlphaFoldDB" id="A0A4Y2HRI8"/>
<accession>A0A4Y2HRI8</accession>
<sequence>MAYYLSPQISKESTQLTKEIKADIKQYDQNSFAKWLLSLNQEDLSIYSANWKFSRKFHKIPPILDKDGLKHTPFGIANAFKYSLENSFQTNPEPYNNRCIFEVNKAVQHFLSSTRNDNNIKLTSPLEIQAIVKKINPKRLLD</sequence>
<evidence type="ECO:0000313" key="2">
    <source>
        <dbReference type="Proteomes" id="UP000499080"/>
    </source>
</evidence>
<evidence type="ECO:0000313" key="1">
    <source>
        <dbReference type="EMBL" id="GBM67835.1"/>
    </source>
</evidence>
<keyword evidence="2" id="KW-1185">Reference proteome</keyword>
<gene>
    <name evidence="1" type="ORF">AVEN_229124_1</name>
</gene>
<comment type="caution">
    <text evidence="1">The sequence shown here is derived from an EMBL/GenBank/DDBJ whole genome shotgun (WGS) entry which is preliminary data.</text>
</comment>
<reference evidence="1 2" key="1">
    <citation type="journal article" date="2019" name="Sci. Rep.">
        <title>Orb-weaving spider Araneus ventricosus genome elucidates the spidroin gene catalogue.</title>
        <authorList>
            <person name="Kono N."/>
            <person name="Nakamura H."/>
            <person name="Ohtoshi R."/>
            <person name="Moran D.A.P."/>
            <person name="Shinohara A."/>
            <person name="Yoshida Y."/>
            <person name="Fujiwara M."/>
            <person name="Mori M."/>
            <person name="Tomita M."/>
            <person name="Arakawa K."/>
        </authorList>
    </citation>
    <scope>NUCLEOTIDE SEQUENCE [LARGE SCALE GENOMIC DNA]</scope>
</reference>
<proteinExistence type="predicted"/>
<dbReference type="EMBL" id="BGPR01259757">
    <property type="protein sequence ID" value="GBM67835.1"/>
    <property type="molecule type" value="Genomic_DNA"/>
</dbReference>
<dbReference type="Proteomes" id="UP000499080">
    <property type="component" value="Unassembled WGS sequence"/>
</dbReference>
<organism evidence="1 2">
    <name type="scientific">Araneus ventricosus</name>
    <name type="common">Orbweaver spider</name>
    <name type="synonym">Epeira ventricosa</name>
    <dbReference type="NCBI Taxonomy" id="182803"/>
    <lineage>
        <taxon>Eukaryota</taxon>
        <taxon>Metazoa</taxon>
        <taxon>Ecdysozoa</taxon>
        <taxon>Arthropoda</taxon>
        <taxon>Chelicerata</taxon>
        <taxon>Arachnida</taxon>
        <taxon>Araneae</taxon>
        <taxon>Araneomorphae</taxon>
        <taxon>Entelegynae</taxon>
        <taxon>Araneoidea</taxon>
        <taxon>Araneidae</taxon>
        <taxon>Araneus</taxon>
    </lineage>
</organism>
<name>A0A4Y2HRI8_ARAVE</name>
<protein>
    <submittedName>
        <fullName evidence="1">Uncharacterized protein</fullName>
    </submittedName>
</protein>
<dbReference type="OrthoDB" id="6437545at2759"/>